<dbReference type="EMBL" id="LVJH01000022">
    <property type="protein sequence ID" value="OAB42318.1"/>
    <property type="molecule type" value="Genomic_DNA"/>
</dbReference>
<accession>A0A162K8U0</accession>
<organism evidence="1 2">
    <name type="scientific">Paenibacillus glacialis</name>
    <dbReference type="NCBI Taxonomy" id="494026"/>
    <lineage>
        <taxon>Bacteria</taxon>
        <taxon>Bacillati</taxon>
        <taxon>Bacillota</taxon>
        <taxon>Bacilli</taxon>
        <taxon>Bacillales</taxon>
        <taxon>Paenibacillaceae</taxon>
        <taxon>Paenibacillus</taxon>
    </lineage>
</organism>
<name>A0A162K8U0_9BACL</name>
<reference evidence="1 2" key="1">
    <citation type="submission" date="2016-03" db="EMBL/GenBank/DDBJ databases">
        <title>Draft genome sequence of Paenibacillus glacialis DSM 22343.</title>
        <authorList>
            <person name="Shin S.-K."/>
            <person name="Yi H."/>
        </authorList>
    </citation>
    <scope>NUCLEOTIDE SEQUENCE [LARGE SCALE GENOMIC DNA]</scope>
    <source>
        <strain evidence="1 2">DSM 22343</strain>
    </source>
</reference>
<comment type="caution">
    <text evidence="1">The sequence shown here is derived from an EMBL/GenBank/DDBJ whole genome shotgun (WGS) entry which is preliminary data.</text>
</comment>
<protein>
    <submittedName>
        <fullName evidence="1">Uncharacterized protein</fullName>
    </submittedName>
</protein>
<proteinExistence type="predicted"/>
<dbReference type="RefSeq" id="WP_068533533.1">
    <property type="nucleotide sequence ID" value="NZ_LVJH01000022.1"/>
</dbReference>
<evidence type="ECO:0000313" key="2">
    <source>
        <dbReference type="Proteomes" id="UP000076967"/>
    </source>
</evidence>
<sequence length="124" mass="13633">MKKIIIVGSMVIAITASGVSWNSHVSASPLTLDLNTTVPVKKDLLHVLKLSSNEELYNALYDGSTLADLAKDNDVDVQKVINLQVSELTSHIDQRYASGSLTLQQYEEQKSEVRDLITQSVYGL</sequence>
<dbReference type="OrthoDB" id="2678828at2"/>
<gene>
    <name evidence="1" type="ORF">PGLA_13560</name>
</gene>
<dbReference type="STRING" id="494026.PGLA_13560"/>
<dbReference type="AlphaFoldDB" id="A0A162K8U0"/>
<dbReference type="Proteomes" id="UP000076967">
    <property type="component" value="Unassembled WGS sequence"/>
</dbReference>
<evidence type="ECO:0000313" key="1">
    <source>
        <dbReference type="EMBL" id="OAB42318.1"/>
    </source>
</evidence>
<keyword evidence="2" id="KW-1185">Reference proteome</keyword>